<evidence type="ECO:0000313" key="7">
    <source>
        <dbReference type="EMBL" id="HJB56987.1"/>
    </source>
</evidence>
<keyword evidence="2 3" id="KW-0175">Coiled coil</keyword>
<feature type="coiled-coil region" evidence="3">
    <location>
        <begin position="127"/>
        <end position="161"/>
    </location>
</feature>
<evidence type="ECO:0000256" key="3">
    <source>
        <dbReference type="SAM" id="Coils"/>
    </source>
</evidence>
<protein>
    <submittedName>
        <fullName evidence="7">HlyD family efflux transporter periplasmic adaptor subunit</fullName>
    </submittedName>
</protein>
<comment type="subcellular location">
    <subcellularLocation>
        <location evidence="1">Cell envelope</location>
    </subcellularLocation>
</comment>
<dbReference type="PANTHER" id="PTHR32347">
    <property type="entry name" value="EFFLUX SYSTEM COMPONENT YKNX-RELATED"/>
    <property type="match status" value="1"/>
</dbReference>
<organism evidence="7 8">
    <name type="scientific">Candidatus Flavonifractor intestinipullorum</name>
    <dbReference type="NCBI Taxonomy" id="2838587"/>
    <lineage>
        <taxon>Bacteria</taxon>
        <taxon>Bacillati</taxon>
        <taxon>Bacillota</taxon>
        <taxon>Clostridia</taxon>
        <taxon>Eubacteriales</taxon>
        <taxon>Oscillospiraceae</taxon>
        <taxon>Flavonifractor</taxon>
    </lineage>
</organism>
<reference evidence="7" key="1">
    <citation type="journal article" date="2021" name="PeerJ">
        <title>Extensive microbial diversity within the chicken gut microbiome revealed by metagenomics and culture.</title>
        <authorList>
            <person name="Gilroy R."/>
            <person name="Ravi A."/>
            <person name="Getino M."/>
            <person name="Pursley I."/>
            <person name="Horton D.L."/>
            <person name="Alikhan N.F."/>
            <person name="Baker D."/>
            <person name="Gharbi K."/>
            <person name="Hall N."/>
            <person name="Watson M."/>
            <person name="Adriaenssens E.M."/>
            <person name="Foster-Nyarko E."/>
            <person name="Jarju S."/>
            <person name="Secka A."/>
            <person name="Antonio M."/>
            <person name="Oren A."/>
            <person name="Chaudhuri R.R."/>
            <person name="La Ragione R."/>
            <person name="Hildebrand F."/>
            <person name="Pallen M.J."/>
        </authorList>
    </citation>
    <scope>NUCLEOTIDE SEQUENCE</scope>
    <source>
        <strain evidence="7">CHK189-11263</strain>
    </source>
</reference>
<proteinExistence type="predicted"/>
<dbReference type="InterPro" id="IPR058647">
    <property type="entry name" value="BSH_CzcB-like"/>
</dbReference>
<dbReference type="Gene3D" id="2.40.50.100">
    <property type="match status" value="2"/>
</dbReference>
<feature type="region of interest" description="Disordered" evidence="4">
    <location>
        <begin position="1"/>
        <end position="30"/>
    </location>
</feature>
<feature type="domain" description="CzcB-like barrel-sandwich hybrid" evidence="6">
    <location>
        <begin position="291"/>
        <end position="386"/>
    </location>
</feature>
<gene>
    <name evidence="7" type="ORF">H9714_05500</name>
</gene>
<keyword evidence="5" id="KW-0472">Membrane</keyword>
<keyword evidence="5" id="KW-0812">Transmembrane</keyword>
<evidence type="ECO:0000256" key="2">
    <source>
        <dbReference type="ARBA" id="ARBA00023054"/>
    </source>
</evidence>
<dbReference type="SUPFAM" id="SSF111369">
    <property type="entry name" value="HlyD-like secretion proteins"/>
    <property type="match status" value="2"/>
</dbReference>
<accession>A0A9D2MAD6</accession>
<dbReference type="Gene3D" id="2.40.30.170">
    <property type="match status" value="2"/>
</dbReference>
<name>A0A9D2MAD6_9FIRM</name>
<sequence>MTEQQTPVSAPAPQGTEVSTPPRPPKRKRKKKYLKTIISLVILLALLAGGGYALWYFVLKPAPVEQGEIYSMPATVGSIQSTVEGSGNARAKESAAITLSEGGTVREVYVTAGDVVTAGQPLYTIYSEAAEKAVSDAQEKVDQLNKELADLQEQVADLVVTAPFSGKLINVQDFSVDESVSSGAEVATLVNDKKLKLSLYFSYGYENQISVGQKVNVSLPAVMQDRTGTVEQINKVSYISPEGAVHFEVVVVFDNPGTLTEGMDASASIVLPDGTTAYPYSSAKTEYYEIRTITTKASGPVVSVNLLDYANVNAGDTLLTLGSDALDDQIEAKQTEISEAMTTLSEAQKALANFNAVAPIDGTVTSCNLVEGQEVKSGDTVVMISNNTTMLVTITVDDRNISFIKPGNTVDLTDYNGNLFVGTVTSIDMSQAEAGSGMTNYPVVLTVDNFDGSLVEGSWLNYSFVTSESSDCVLIPGSAVKSVMDQEGNAQTVVFVKADSRPDNALELDLPEPMEGERRTFPSEEEGYYPVPVEIGLSDTENVEIKSGVEPDQEVFVNYMVTDYSYN</sequence>
<evidence type="ECO:0000259" key="6">
    <source>
        <dbReference type="Pfam" id="PF25973"/>
    </source>
</evidence>
<dbReference type="EMBL" id="DWYC01000052">
    <property type="protein sequence ID" value="HJB56987.1"/>
    <property type="molecule type" value="Genomic_DNA"/>
</dbReference>
<evidence type="ECO:0000313" key="8">
    <source>
        <dbReference type="Proteomes" id="UP000824208"/>
    </source>
</evidence>
<reference evidence="7" key="2">
    <citation type="submission" date="2021-04" db="EMBL/GenBank/DDBJ databases">
        <authorList>
            <person name="Gilroy R."/>
        </authorList>
    </citation>
    <scope>NUCLEOTIDE SEQUENCE</scope>
    <source>
        <strain evidence="7">CHK189-11263</strain>
    </source>
</reference>
<keyword evidence="5" id="KW-1133">Transmembrane helix</keyword>
<dbReference type="GO" id="GO:0030313">
    <property type="term" value="C:cell envelope"/>
    <property type="evidence" value="ECO:0007669"/>
    <property type="project" value="UniProtKB-SubCell"/>
</dbReference>
<evidence type="ECO:0000256" key="4">
    <source>
        <dbReference type="SAM" id="MobiDB-lite"/>
    </source>
</evidence>
<dbReference type="PANTHER" id="PTHR32347:SF23">
    <property type="entry name" value="BLL5650 PROTEIN"/>
    <property type="match status" value="1"/>
</dbReference>
<evidence type="ECO:0000256" key="5">
    <source>
        <dbReference type="SAM" id="Phobius"/>
    </source>
</evidence>
<dbReference type="InterPro" id="IPR050465">
    <property type="entry name" value="UPF0194_transport"/>
</dbReference>
<dbReference type="Proteomes" id="UP000824208">
    <property type="component" value="Unassembled WGS sequence"/>
</dbReference>
<dbReference type="AlphaFoldDB" id="A0A9D2MAD6"/>
<evidence type="ECO:0000256" key="1">
    <source>
        <dbReference type="ARBA" id="ARBA00004196"/>
    </source>
</evidence>
<dbReference type="Pfam" id="PF25973">
    <property type="entry name" value="BSH_CzcB"/>
    <property type="match status" value="1"/>
</dbReference>
<feature type="transmembrane region" description="Helical" evidence="5">
    <location>
        <begin position="33"/>
        <end position="58"/>
    </location>
</feature>
<dbReference type="Gene3D" id="2.40.420.20">
    <property type="match status" value="1"/>
</dbReference>
<comment type="caution">
    <text evidence="7">The sequence shown here is derived from an EMBL/GenBank/DDBJ whole genome shotgun (WGS) entry which is preliminary data.</text>
</comment>